<evidence type="ECO:0000256" key="5">
    <source>
        <dbReference type="ARBA" id="ARBA00023002"/>
    </source>
</evidence>
<keyword evidence="4" id="KW-0479">Metal-binding</keyword>
<evidence type="ECO:0000256" key="1">
    <source>
        <dbReference type="ARBA" id="ARBA00003917"/>
    </source>
</evidence>
<dbReference type="InterPro" id="IPR019793">
    <property type="entry name" value="Peroxidases_heam-ligand_BS"/>
</dbReference>
<dbReference type="AlphaFoldDB" id="A0A4P9WD68"/>
<evidence type="ECO:0000313" key="8">
    <source>
        <dbReference type="EMBL" id="RKO90474.1"/>
    </source>
</evidence>
<comment type="similarity">
    <text evidence="2">Belongs to the peroxidase family. Cytochrome c peroxidase subfamily.</text>
</comment>
<evidence type="ECO:0000259" key="7">
    <source>
        <dbReference type="PROSITE" id="PS50873"/>
    </source>
</evidence>
<keyword evidence="4" id="KW-0408">Iron</keyword>
<protein>
    <recommendedName>
        <fullName evidence="6">Peroxidase</fullName>
        <ecNumber evidence="6">1.11.1.-</ecNumber>
    </recommendedName>
</protein>
<evidence type="ECO:0000256" key="4">
    <source>
        <dbReference type="ARBA" id="ARBA00022617"/>
    </source>
</evidence>
<reference evidence="9" key="1">
    <citation type="journal article" date="2018" name="Nat. Microbiol.">
        <title>Leveraging single-cell genomics to expand the fungal tree of life.</title>
        <authorList>
            <person name="Ahrendt S.R."/>
            <person name="Quandt C.A."/>
            <person name="Ciobanu D."/>
            <person name="Clum A."/>
            <person name="Salamov A."/>
            <person name="Andreopoulos B."/>
            <person name="Cheng J.F."/>
            <person name="Woyke T."/>
            <person name="Pelin A."/>
            <person name="Henrissat B."/>
            <person name="Reynolds N.K."/>
            <person name="Benny G.L."/>
            <person name="Smith M.E."/>
            <person name="James T.Y."/>
            <person name="Grigoriev I.V."/>
        </authorList>
    </citation>
    <scope>NUCLEOTIDE SEQUENCE [LARGE SCALE GENOMIC DNA]</scope>
</reference>
<dbReference type="InterPro" id="IPR002207">
    <property type="entry name" value="Peroxidase_I"/>
</dbReference>
<organism evidence="8 9">
    <name type="scientific">Blyttiomyces helicus</name>
    <dbReference type="NCBI Taxonomy" id="388810"/>
    <lineage>
        <taxon>Eukaryota</taxon>
        <taxon>Fungi</taxon>
        <taxon>Fungi incertae sedis</taxon>
        <taxon>Chytridiomycota</taxon>
        <taxon>Chytridiomycota incertae sedis</taxon>
        <taxon>Chytridiomycetes</taxon>
        <taxon>Chytridiomycetes incertae sedis</taxon>
        <taxon>Blyttiomyces</taxon>
    </lineage>
</organism>
<proteinExistence type="inferred from homology"/>
<accession>A0A4P9WD68</accession>
<gene>
    <name evidence="8" type="ORF">BDK51DRAFT_30979</name>
</gene>
<evidence type="ECO:0000313" key="9">
    <source>
        <dbReference type="Proteomes" id="UP000269721"/>
    </source>
</evidence>
<dbReference type="GO" id="GO:0020037">
    <property type="term" value="F:heme binding"/>
    <property type="evidence" value="ECO:0007669"/>
    <property type="project" value="UniProtKB-UniRule"/>
</dbReference>
<dbReference type="PRINTS" id="PR00459">
    <property type="entry name" value="ASPEROXIDASE"/>
</dbReference>
<dbReference type="InterPro" id="IPR010255">
    <property type="entry name" value="Haem_peroxidase_sf"/>
</dbReference>
<dbReference type="OrthoDB" id="2859658at2759"/>
<dbReference type="Gene3D" id="1.10.520.10">
    <property type="match status" value="1"/>
</dbReference>
<dbReference type="PROSITE" id="PS00435">
    <property type="entry name" value="PEROXIDASE_1"/>
    <property type="match status" value="1"/>
</dbReference>
<keyword evidence="4" id="KW-0349">Heme</keyword>
<evidence type="ECO:0000256" key="2">
    <source>
        <dbReference type="ARBA" id="ARBA00005997"/>
    </source>
</evidence>
<keyword evidence="9" id="KW-1185">Reference proteome</keyword>
<evidence type="ECO:0000256" key="6">
    <source>
        <dbReference type="RuleBase" id="RU363051"/>
    </source>
</evidence>
<dbReference type="Gene3D" id="1.10.420.10">
    <property type="entry name" value="Peroxidase, domain 2"/>
    <property type="match status" value="1"/>
</dbReference>
<dbReference type="PRINTS" id="PR00458">
    <property type="entry name" value="PEROXIDASE"/>
</dbReference>
<keyword evidence="3 6" id="KW-0575">Peroxidase</keyword>
<dbReference type="GO" id="GO:0046872">
    <property type="term" value="F:metal ion binding"/>
    <property type="evidence" value="ECO:0007669"/>
    <property type="project" value="UniProtKB-UniRule"/>
</dbReference>
<dbReference type="PANTHER" id="PTHR31356">
    <property type="entry name" value="THYLAKOID LUMENAL 29 KDA PROTEIN, CHLOROPLASTIC-RELATED"/>
    <property type="match status" value="1"/>
</dbReference>
<sequence length="268" mass="29150">MVSTAADYKQAKAEILELIKEKNCHPIFVRLAWHDAGTFCKNSKTGGPNASMQFAPVCLHGANAGLGIARDLLAPIAAKHPQISVADLWSLAGNAAIEYGAKGKLNIKWRAGRVDVSEGVSTPHDRLPDATQGAAHLRDIFYRMGFNDQEIVALSGAHSLGSMHADRSGFEGPWVTDPYTFSNAYFVQLFGFKWEEATTAAGNKQFVNKEHGTAMAPSDIALTVDPEFKAVAEKYAADEQLFFKDFAAAFQKLQELGVEDKLVEVEGF</sequence>
<dbReference type="PANTHER" id="PTHR31356:SF66">
    <property type="entry name" value="CATALASE-PEROXIDASE"/>
    <property type="match status" value="1"/>
</dbReference>
<dbReference type="Pfam" id="PF00141">
    <property type="entry name" value="peroxidase"/>
    <property type="match status" value="1"/>
</dbReference>
<dbReference type="InterPro" id="IPR044831">
    <property type="entry name" value="Ccp1-like"/>
</dbReference>
<dbReference type="GO" id="GO:0000302">
    <property type="term" value="P:response to reactive oxygen species"/>
    <property type="evidence" value="ECO:0007669"/>
    <property type="project" value="TreeGrafter"/>
</dbReference>
<dbReference type="InterPro" id="IPR002016">
    <property type="entry name" value="Haem_peroxidase"/>
</dbReference>
<dbReference type="GO" id="GO:0004601">
    <property type="term" value="F:peroxidase activity"/>
    <property type="evidence" value="ECO:0007669"/>
    <property type="project" value="UniProtKB-KW"/>
</dbReference>
<evidence type="ECO:0000256" key="3">
    <source>
        <dbReference type="ARBA" id="ARBA00022559"/>
    </source>
</evidence>
<dbReference type="GO" id="GO:0034599">
    <property type="term" value="P:cellular response to oxidative stress"/>
    <property type="evidence" value="ECO:0007669"/>
    <property type="project" value="InterPro"/>
</dbReference>
<feature type="domain" description="Plant heme peroxidase family profile" evidence="7">
    <location>
        <begin position="83"/>
        <end position="268"/>
    </location>
</feature>
<comment type="function">
    <text evidence="1">Destroys radicals which are normally produced within the cells and which are toxic to biological systems.</text>
</comment>
<dbReference type="GO" id="GO:0042744">
    <property type="term" value="P:hydrogen peroxide catabolic process"/>
    <property type="evidence" value="ECO:0007669"/>
    <property type="project" value="TreeGrafter"/>
</dbReference>
<dbReference type="PROSITE" id="PS50873">
    <property type="entry name" value="PEROXIDASE_4"/>
    <property type="match status" value="1"/>
</dbReference>
<keyword evidence="5 6" id="KW-0560">Oxidoreductase</keyword>
<dbReference type="EC" id="1.11.1.-" evidence="6"/>
<dbReference type="Proteomes" id="UP000269721">
    <property type="component" value="Unassembled WGS sequence"/>
</dbReference>
<dbReference type="SUPFAM" id="SSF48113">
    <property type="entry name" value="Heme-dependent peroxidases"/>
    <property type="match status" value="1"/>
</dbReference>
<dbReference type="EMBL" id="KZ995537">
    <property type="protein sequence ID" value="RKO90474.1"/>
    <property type="molecule type" value="Genomic_DNA"/>
</dbReference>
<name>A0A4P9WD68_9FUNG</name>